<evidence type="ECO:0000256" key="5">
    <source>
        <dbReference type="ARBA" id="ARBA00023136"/>
    </source>
</evidence>
<feature type="transmembrane region" description="Helical" evidence="6">
    <location>
        <begin position="685"/>
        <end position="708"/>
    </location>
</feature>
<keyword evidence="3 6" id="KW-0812">Transmembrane</keyword>
<dbReference type="InterPro" id="IPR050250">
    <property type="entry name" value="Macrolide_Exporter_MacB"/>
</dbReference>
<protein>
    <recommendedName>
        <fullName evidence="11">ABC transporter permease</fullName>
    </recommendedName>
</protein>
<dbReference type="InterPro" id="IPR003838">
    <property type="entry name" value="ABC3_permease_C"/>
</dbReference>
<dbReference type="Pfam" id="PF02687">
    <property type="entry name" value="FtsX"/>
    <property type="match status" value="2"/>
</dbReference>
<evidence type="ECO:0000256" key="2">
    <source>
        <dbReference type="ARBA" id="ARBA00022475"/>
    </source>
</evidence>
<dbReference type="AlphaFoldDB" id="A0A1E5SYJ5"/>
<evidence type="ECO:0000259" key="7">
    <source>
        <dbReference type="Pfam" id="PF02687"/>
    </source>
</evidence>
<dbReference type="GO" id="GO:0005886">
    <property type="term" value="C:plasma membrane"/>
    <property type="evidence" value="ECO:0007669"/>
    <property type="project" value="UniProtKB-SubCell"/>
</dbReference>
<proteinExistence type="predicted"/>
<feature type="domain" description="ABC3 transporter permease C-terminal" evidence="7">
    <location>
        <begin position="687"/>
        <end position="800"/>
    </location>
</feature>
<keyword evidence="10" id="KW-1185">Reference proteome</keyword>
<gene>
    <name evidence="9" type="ORF">BFP71_11930</name>
</gene>
<evidence type="ECO:0000256" key="4">
    <source>
        <dbReference type="ARBA" id="ARBA00022989"/>
    </source>
</evidence>
<keyword evidence="4 6" id="KW-1133">Transmembrane helix</keyword>
<sequence length="807" mass="90692">MLRQTIKFSFRSFRKTKWLHGLNVLGLTLGLSVFLLSALYVYQEGTYEMDFTNRDRVYEVAKYWGQDSKFAKLPSNLVHVLEDQPEIEAMTSFRKIPNTDIYVDKDVYENQRVIWADSTFFDVFDFELLVGNPETVLNNPDVVVIDEKTAKRIYGTLDVLGKEFRYVQFQDKFKTVTIGGVSRTPHYKTQLAFDFLIAKKRSPFRADGWFSAGDMSYVVLKENVSLDQLNDRLLSISEEYVFPGRQDTDVLTFGEWKERGSYHGFFAQPLNSLRDSEGLIGEIMPKADVKRTRTTLFIGIAALLIAIINFVNLSTARASQRMKEVGLKRILGSTRKQLTGQFLLESFVVILISVTLSLGVVEAFIKWQPLSFGGFVEYSVLHSPEWVLGLVAFVVLLTLFSGIYPALYLSSGKVIALLNNGKGQSGFGIYNAELLRKGATVLQFTFSIGLIAAVLTMFAQISHLRDIDLGYDQDQVIVINNPQKLKDKEVFKSELARVPGVASAAYTFMTPNNPEGQTGRGVWDLPDGTKFDVAFLQVDATYFETLGIEFIVGENFNPSLSESRKAQNENLIINQAAVKAFELGDDPVGKALGNGIVRGVVQDFVFNGLKDEVEPLIIQQKIPVGFDPWWHHPLTVRISGRKIDDVIPSIKALWSEMSSLDMKWYPLSTSYESLVQAEERSFNTILMFSVFAVLVSCIGLFGLAIFTIDDRVKEFGIRKVLGASVPQIMRHFGWGFTKLIAVAFVIAIPLSIYLLNGWLSDFSRRIEISYEIPLLTALLTLLITAVTLISQSLKAGRLNPVDTLRNE</sequence>
<evidence type="ECO:0000256" key="1">
    <source>
        <dbReference type="ARBA" id="ARBA00004651"/>
    </source>
</evidence>
<reference evidence="9 10" key="1">
    <citation type="submission" date="2016-08" db="EMBL/GenBank/DDBJ databases">
        <title>Draft genome of Fabibacter sp. strain SK-8.</title>
        <authorList>
            <person name="Wong S.-K."/>
            <person name="Hamasaki K."/>
            <person name="Yoshizawa S."/>
        </authorList>
    </citation>
    <scope>NUCLEOTIDE SEQUENCE [LARGE SCALE GENOMIC DNA]</scope>
    <source>
        <strain evidence="9 10">SK-8</strain>
    </source>
</reference>
<feature type="transmembrane region" description="Helical" evidence="6">
    <location>
        <begin position="739"/>
        <end position="760"/>
    </location>
</feature>
<accession>A0A1E5SYJ5</accession>
<evidence type="ECO:0000313" key="9">
    <source>
        <dbReference type="EMBL" id="OEK04186.1"/>
    </source>
</evidence>
<organism evidence="9 10">
    <name type="scientific">Roseivirga misakiensis</name>
    <dbReference type="NCBI Taxonomy" id="1563681"/>
    <lineage>
        <taxon>Bacteria</taxon>
        <taxon>Pseudomonadati</taxon>
        <taxon>Bacteroidota</taxon>
        <taxon>Cytophagia</taxon>
        <taxon>Cytophagales</taxon>
        <taxon>Roseivirgaceae</taxon>
        <taxon>Roseivirga</taxon>
    </lineage>
</organism>
<feature type="transmembrane region" description="Helical" evidence="6">
    <location>
        <begin position="294"/>
        <end position="313"/>
    </location>
</feature>
<dbReference type="PANTHER" id="PTHR30572:SF18">
    <property type="entry name" value="ABC-TYPE MACROLIDE FAMILY EXPORT SYSTEM PERMEASE COMPONENT 2"/>
    <property type="match status" value="1"/>
</dbReference>
<feature type="transmembrane region" description="Helical" evidence="6">
    <location>
        <begin position="441"/>
        <end position="459"/>
    </location>
</feature>
<comment type="caution">
    <text evidence="9">The sequence shown here is derived from an EMBL/GenBank/DDBJ whole genome shotgun (WGS) entry which is preliminary data.</text>
</comment>
<dbReference type="RefSeq" id="WP_069835691.1">
    <property type="nucleotide sequence ID" value="NZ_MDGQ01000005.1"/>
</dbReference>
<dbReference type="Pfam" id="PF12704">
    <property type="entry name" value="MacB_PCD"/>
    <property type="match status" value="1"/>
</dbReference>
<feature type="transmembrane region" description="Helical" evidence="6">
    <location>
        <begin position="386"/>
        <end position="409"/>
    </location>
</feature>
<dbReference type="Proteomes" id="UP000095552">
    <property type="component" value="Unassembled WGS sequence"/>
</dbReference>
<dbReference type="EMBL" id="MDGQ01000005">
    <property type="protein sequence ID" value="OEK04186.1"/>
    <property type="molecule type" value="Genomic_DNA"/>
</dbReference>
<evidence type="ECO:0000259" key="8">
    <source>
        <dbReference type="Pfam" id="PF12704"/>
    </source>
</evidence>
<comment type="subcellular location">
    <subcellularLocation>
        <location evidence="1">Cell membrane</location>
        <topology evidence="1">Multi-pass membrane protein</topology>
    </subcellularLocation>
</comment>
<evidence type="ECO:0000256" key="6">
    <source>
        <dbReference type="SAM" id="Phobius"/>
    </source>
</evidence>
<evidence type="ECO:0000256" key="3">
    <source>
        <dbReference type="ARBA" id="ARBA00022692"/>
    </source>
</evidence>
<feature type="transmembrane region" description="Helical" evidence="6">
    <location>
        <begin position="342"/>
        <end position="366"/>
    </location>
</feature>
<keyword evidence="5 6" id="KW-0472">Membrane</keyword>
<evidence type="ECO:0008006" key="11">
    <source>
        <dbReference type="Google" id="ProtNLM"/>
    </source>
</evidence>
<dbReference type="STRING" id="1563681.BFP71_11930"/>
<feature type="domain" description="MacB-like periplasmic core" evidence="8">
    <location>
        <begin position="22"/>
        <end position="233"/>
    </location>
</feature>
<dbReference type="GO" id="GO:0022857">
    <property type="term" value="F:transmembrane transporter activity"/>
    <property type="evidence" value="ECO:0007669"/>
    <property type="project" value="TreeGrafter"/>
</dbReference>
<evidence type="ECO:0000313" key="10">
    <source>
        <dbReference type="Proteomes" id="UP000095552"/>
    </source>
</evidence>
<keyword evidence="2" id="KW-1003">Cell membrane</keyword>
<dbReference type="OrthoDB" id="982637at2"/>
<dbReference type="InterPro" id="IPR025857">
    <property type="entry name" value="MacB_PCD"/>
</dbReference>
<name>A0A1E5SYJ5_9BACT</name>
<feature type="transmembrane region" description="Helical" evidence="6">
    <location>
        <begin position="21"/>
        <end position="42"/>
    </location>
</feature>
<feature type="transmembrane region" description="Helical" evidence="6">
    <location>
        <begin position="772"/>
        <end position="789"/>
    </location>
</feature>
<feature type="domain" description="ABC3 transporter permease C-terminal" evidence="7">
    <location>
        <begin position="297"/>
        <end position="411"/>
    </location>
</feature>
<dbReference type="PANTHER" id="PTHR30572">
    <property type="entry name" value="MEMBRANE COMPONENT OF TRANSPORTER-RELATED"/>
    <property type="match status" value="1"/>
</dbReference>